<keyword evidence="4" id="KW-1185">Reference proteome</keyword>
<dbReference type="PANTHER" id="PTHR43485:SF1">
    <property type="entry name" value="FORMATE HYDROGENLYASE SUBUNIT 5-RELATED"/>
    <property type="match status" value="1"/>
</dbReference>
<evidence type="ECO:0000259" key="2">
    <source>
        <dbReference type="Pfam" id="PF00346"/>
    </source>
</evidence>
<dbReference type="AlphaFoldDB" id="A0A6A9QN89"/>
<dbReference type="GO" id="GO:0048038">
    <property type="term" value="F:quinone binding"/>
    <property type="evidence" value="ECO:0007669"/>
    <property type="project" value="InterPro"/>
</dbReference>
<dbReference type="PANTHER" id="PTHR43485">
    <property type="entry name" value="HYDROGENASE-4 COMPONENT G"/>
    <property type="match status" value="1"/>
</dbReference>
<keyword evidence="1" id="KW-0560">Oxidoreductase</keyword>
<dbReference type="InterPro" id="IPR052197">
    <property type="entry name" value="ComplexI_49kDa-like"/>
</dbReference>
<dbReference type="EMBL" id="WGGD01000005">
    <property type="protein sequence ID" value="MUN30004.1"/>
    <property type="molecule type" value="Genomic_DNA"/>
</dbReference>
<organism evidence="3 4">
    <name type="scientific">Sulfuracidifex metallicus DSM 6482 = JCM 9184</name>
    <dbReference type="NCBI Taxonomy" id="523847"/>
    <lineage>
        <taxon>Archaea</taxon>
        <taxon>Thermoproteota</taxon>
        <taxon>Thermoprotei</taxon>
        <taxon>Sulfolobales</taxon>
        <taxon>Sulfolobaceae</taxon>
        <taxon>Sulfuracidifex</taxon>
    </lineage>
</organism>
<dbReference type="Proteomes" id="UP000470772">
    <property type="component" value="Unassembled WGS sequence"/>
</dbReference>
<protein>
    <submittedName>
        <fullName evidence="3">Formate hydrogenlyase</fullName>
    </submittedName>
</protein>
<name>A0A6A9QN89_SULME</name>
<dbReference type="InterPro" id="IPR001135">
    <property type="entry name" value="NADH_Q_OxRdtase_suD"/>
</dbReference>
<dbReference type="OrthoDB" id="43567at2157"/>
<evidence type="ECO:0000313" key="3">
    <source>
        <dbReference type="EMBL" id="MUN30004.1"/>
    </source>
</evidence>
<keyword evidence="3" id="KW-0456">Lyase</keyword>
<dbReference type="Gene3D" id="1.10.645.10">
    <property type="entry name" value="Cytochrome-c3 Hydrogenase, chain B"/>
    <property type="match status" value="1"/>
</dbReference>
<sequence length="377" mass="42725">MRFIGKLENLCIYDMGEREDQCQDFSFRAGKSEGYGEFTFVYGPSAGGLTESVQFMIKTSGEQILEIEANPYFKKRKLKFSGRIEDVILTVERINAMFSASHSLSFIIAVERSVDVNVDYEVMMARIVELELERIRNHLHVLHKLAETGALGVASYQLQEMEERTNRLIGEVCGHRYFFSSNWINSVKCNLEKVRLDYLNGFNSFFNDMLENRILIDRFQNNGKIDQDWLIGPAARASGRSYDSRYDSDSLPYKDLGFSPIVERSPDTFGRFLIRGLEILQSIEIIRGALGKAKNVRGGEVKVKGVGSGMSRVESPSGDLVYKVKIDDGFISTSFLPPSKANLSFFLKSVIGTIFTDFPFNWEGFGIWISEIGVEKE</sequence>
<comment type="caution">
    <text evidence="3">The sequence shown here is derived from an EMBL/GenBank/DDBJ whole genome shotgun (WGS) entry which is preliminary data.</text>
</comment>
<dbReference type="InterPro" id="IPR029014">
    <property type="entry name" value="NiFe-Hase_large"/>
</dbReference>
<dbReference type="SUPFAM" id="SSF56762">
    <property type="entry name" value="HydB/Nqo4-like"/>
    <property type="match status" value="1"/>
</dbReference>
<dbReference type="Pfam" id="PF00346">
    <property type="entry name" value="Complex1_49kDa"/>
    <property type="match status" value="1"/>
</dbReference>
<feature type="domain" description="NADH-quinone oxidoreductase subunit D" evidence="2">
    <location>
        <begin position="149"/>
        <end position="295"/>
    </location>
</feature>
<accession>A0A6A9QN89</accession>
<gene>
    <name evidence="3" type="ORF">GC250_11305</name>
</gene>
<evidence type="ECO:0000313" key="4">
    <source>
        <dbReference type="Proteomes" id="UP000470772"/>
    </source>
</evidence>
<dbReference type="RefSeq" id="WP_054838967.1">
    <property type="nucleotide sequence ID" value="NZ_BBBY01000028.1"/>
</dbReference>
<dbReference type="GO" id="GO:0016829">
    <property type="term" value="F:lyase activity"/>
    <property type="evidence" value="ECO:0007669"/>
    <property type="project" value="UniProtKB-KW"/>
</dbReference>
<evidence type="ECO:0000256" key="1">
    <source>
        <dbReference type="ARBA" id="ARBA00023002"/>
    </source>
</evidence>
<proteinExistence type="predicted"/>
<dbReference type="GO" id="GO:0051287">
    <property type="term" value="F:NAD binding"/>
    <property type="evidence" value="ECO:0007669"/>
    <property type="project" value="InterPro"/>
</dbReference>
<reference evidence="3 4" key="1">
    <citation type="submission" date="2019-10" db="EMBL/GenBank/DDBJ databases">
        <title>Sequencing and Assembly of Multiple Reported Metal-Biooxidizing Members of the Extremely Thermoacidophilic Archaeal Family Sulfolobaceae.</title>
        <authorList>
            <person name="Counts J.A."/>
            <person name="Kelly R.M."/>
        </authorList>
    </citation>
    <scope>NUCLEOTIDE SEQUENCE [LARGE SCALE GENOMIC DNA]</scope>
    <source>
        <strain evidence="3 4">DSM 6482</strain>
    </source>
</reference>
<dbReference type="GO" id="GO:0016651">
    <property type="term" value="F:oxidoreductase activity, acting on NAD(P)H"/>
    <property type="evidence" value="ECO:0007669"/>
    <property type="project" value="InterPro"/>
</dbReference>